<name>A0A183FBC7_HELPZ</name>
<gene>
    <name evidence="1" type="ORF">HPBE_LOCUS3470</name>
</gene>
<protein>
    <submittedName>
        <fullName evidence="3">PAPS_reduct domain-containing protein</fullName>
    </submittedName>
</protein>
<dbReference type="EMBL" id="UZAH01009287">
    <property type="protein sequence ID" value="VDO35413.1"/>
    <property type="molecule type" value="Genomic_DNA"/>
</dbReference>
<dbReference type="AlphaFoldDB" id="A0A183FBC7"/>
<accession>A0A3P7VVW2</accession>
<dbReference type="OrthoDB" id="8067290at2759"/>
<evidence type="ECO:0000313" key="1">
    <source>
        <dbReference type="EMBL" id="VDO35413.1"/>
    </source>
</evidence>
<evidence type="ECO:0000313" key="2">
    <source>
        <dbReference type="Proteomes" id="UP000050761"/>
    </source>
</evidence>
<sequence>MERFPIVVRDKDGRRWTCRPKLRNAVMDFAVNYSDKAIRALYKSPNWFSNYGCHQCTFPGQREGRRMVWFQRFANPDDRRTRESILADADARRNGLSGRTAMMEIIGLERCHPESLHLLDEGITTDLLKGGFLRQRNGGSIL</sequence>
<reference evidence="1 2" key="1">
    <citation type="submission" date="2018-11" db="EMBL/GenBank/DDBJ databases">
        <authorList>
            <consortium name="Pathogen Informatics"/>
        </authorList>
    </citation>
    <scope>NUCLEOTIDE SEQUENCE [LARGE SCALE GENOMIC DNA]</scope>
</reference>
<proteinExistence type="predicted"/>
<evidence type="ECO:0000313" key="3">
    <source>
        <dbReference type="WBParaSite" id="HPBE_0000346901-mRNA-1"/>
    </source>
</evidence>
<accession>A0A183FBC7</accession>
<dbReference type="WBParaSite" id="HPBE_0000346901-mRNA-1">
    <property type="protein sequence ID" value="HPBE_0000346901-mRNA-1"/>
    <property type="gene ID" value="HPBE_0000346901"/>
</dbReference>
<dbReference type="Proteomes" id="UP000050761">
    <property type="component" value="Unassembled WGS sequence"/>
</dbReference>
<organism evidence="2 3">
    <name type="scientific">Heligmosomoides polygyrus</name>
    <name type="common">Parasitic roundworm</name>
    <dbReference type="NCBI Taxonomy" id="6339"/>
    <lineage>
        <taxon>Eukaryota</taxon>
        <taxon>Metazoa</taxon>
        <taxon>Ecdysozoa</taxon>
        <taxon>Nematoda</taxon>
        <taxon>Chromadorea</taxon>
        <taxon>Rhabditida</taxon>
        <taxon>Rhabditina</taxon>
        <taxon>Rhabditomorpha</taxon>
        <taxon>Strongyloidea</taxon>
        <taxon>Heligmosomidae</taxon>
        <taxon>Heligmosomoides</taxon>
    </lineage>
</organism>
<keyword evidence="2" id="KW-1185">Reference proteome</keyword>
<reference evidence="3" key="2">
    <citation type="submission" date="2019-09" db="UniProtKB">
        <authorList>
            <consortium name="WormBaseParasite"/>
        </authorList>
    </citation>
    <scope>IDENTIFICATION</scope>
</reference>